<dbReference type="InterPro" id="IPR045749">
    <property type="entry name" value="DUF6090"/>
</dbReference>
<dbReference type="Pfam" id="PF19578">
    <property type="entry name" value="DUF6090"/>
    <property type="match status" value="1"/>
</dbReference>
<dbReference type="OrthoDB" id="821805at2"/>
<evidence type="ECO:0000313" key="3">
    <source>
        <dbReference type="Proteomes" id="UP000229433"/>
    </source>
</evidence>
<feature type="transmembrane region" description="Helical" evidence="1">
    <location>
        <begin position="21"/>
        <end position="42"/>
    </location>
</feature>
<gene>
    <name evidence="2" type="ORF">CJ305_15165</name>
</gene>
<dbReference type="AlphaFoldDB" id="A0A2G1VP97"/>
<dbReference type="RefSeq" id="WP_099647143.1">
    <property type="nucleotide sequence ID" value="NZ_KZ319296.1"/>
</dbReference>
<sequence length="266" mass="30755">MIRLFRNIRKTMLNQGKTSKYLKYAFGEIVLVVIGILIALQINNWHANRTKSQQEAVYLKNLKRDLYQQLKTIEAQINFENSINKIATPILENYKTHQSFNVDSTFTSHIGLLTGRVTFVKNAPTYTELISSGNLDIISNDELKDEIIRYYEEIERTELIINKNNNLYTDAVLIPQVMALSEMQMIGDLGLEILKDFDKDQSTTFIDLNEPRLKEITKAQLAIPGNELKLINSINFKNFLAIVHRHILEKHKEQTEILLQHLEAIP</sequence>
<comment type="caution">
    <text evidence="2">The sequence shown here is derived from an EMBL/GenBank/DDBJ whole genome shotgun (WGS) entry which is preliminary data.</text>
</comment>
<keyword evidence="1" id="KW-1133">Transmembrane helix</keyword>
<reference evidence="2 3" key="1">
    <citation type="submission" date="2017-08" db="EMBL/GenBank/DDBJ databases">
        <title>The whole genome shortgun sequences of strain Leeuwenhoekiella nanhaiensis G18 from the South China Sea.</title>
        <authorList>
            <person name="Liu Q."/>
        </authorList>
    </citation>
    <scope>NUCLEOTIDE SEQUENCE [LARGE SCALE GENOMIC DNA]</scope>
    <source>
        <strain evidence="2 3">G18</strain>
    </source>
</reference>
<keyword evidence="1" id="KW-0472">Membrane</keyword>
<keyword evidence="3" id="KW-1185">Reference proteome</keyword>
<name>A0A2G1VP97_9FLAO</name>
<dbReference type="Proteomes" id="UP000229433">
    <property type="component" value="Unassembled WGS sequence"/>
</dbReference>
<organism evidence="2 3">
    <name type="scientific">Leeuwenhoekiella nanhaiensis</name>
    <dbReference type="NCBI Taxonomy" id="1655491"/>
    <lineage>
        <taxon>Bacteria</taxon>
        <taxon>Pseudomonadati</taxon>
        <taxon>Bacteroidota</taxon>
        <taxon>Flavobacteriia</taxon>
        <taxon>Flavobacteriales</taxon>
        <taxon>Flavobacteriaceae</taxon>
        <taxon>Leeuwenhoekiella</taxon>
    </lineage>
</organism>
<proteinExistence type="predicted"/>
<evidence type="ECO:0000313" key="2">
    <source>
        <dbReference type="EMBL" id="PHQ28450.1"/>
    </source>
</evidence>
<evidence type="ECO:0000256" key="1">
    <source>
        <dbReference type="SAM" id="Phobius"/>
    </source>
</evidence>
<accession>A0A2G1VP97</accession>
<dbReference type="EMBL" id="NQXA01000014">
    <property type="protein sequence ID" value="PHQ28450.1"/>
    <property type="molecule type" value="Genomic_DNA"/>
</dbReference>
<keyword evidence="1" id="KW-0812">Transmembrane</keyword>
<protein>
    <submittedName>
        <fullName evidence="2">Uncharacterized protein</fullName>
    </submittedName>
</protein>